<dbReference type="InterPro" id="IPR007016">
    <property type="entry name" value="O-antigen_ligase-rel_domated"/>
</dbReference>
<feature type="transmembrane region" description="Helical" evidence="5">
    <location>
        <begin position="380"/>
        <end position="400"/>
    </location>
</feature>
<organism evidence="7 8">
    <name type="scientific">Clostridium omnivorum</name>
    <dbReference type="NCBI Taxonomy" id="1604902"/>
    <lineage>
        <taxon>Bacteria</taxon>
        <taxon>Bacillati</taxon>
        <taxon>Bacillota</taxon>
        <taxon>Clostridia</taxon>
        <taxon>Eubacteriales</taxon>
        <taxon>Clostridiaceae</taxon>
        <taxon>Clostridium</taxon>
    </lineage>
</organism>
<dbReference type="Pfam" id="PF04932">
    <property type="entry name" value="Wzy_C"/>
    <property type="match status" value="1"/>
</dbReference>
<feature type="transmembrane region" description="Helical" evidence="5">
    <location>
        <begin position="219"/>
        <end position="235"/>
    </location>
</feature>
<evidence type="ECO:0000256" key="5">
    <source>
        <dbReference type="SAM" id="Phobius"/>
    </source>
</evidence>
<keyword evidence="8" id="KW-1185">Reference proteome</keyword>
<dbReference type="InterPro" id="IPR051533">
    <property type="entry name" value="WaaL-like"/>
</dbReference>
<evidence type="ECO:0000256" key="2">
    <source>
        <dbReference type="ARBA" id="ARBA00022692"/>
    </source>
</evidence>
<proteinExistence type="predicted"/>
<feature type="transmembrane region" description="Helical" evidence="5">
    <location>
        <begin position="138"/>
        <end position="161"/>
    </location>
</feature>
<evidence type="ECO:0000256" key="1">
    <source>
        <dbReference type="ARBA" id="ARBA00004141"/>
    </source>
</evidence>
<evidence type="ECO:0000256" key="4">
    <source>
        <dbReference type="ARBA" id="ARBA00023136"/>
    </source>
</evidence>
<evidence type="ECO:0000259" key="6">
    <source>
        <dbReference type="Pfam" id="PF04932"/>
    </source>
</evidence>
<dbReference type="Proteomes" id="UP001208567">
    <property type="component" value="Unassembled WGS sequence"/>
</dbReference>
<feature type="transmembrane region" description="Helical" evidence="5">
    <location>
        <begin position="420"/>
        <end position="443"/>
    </location>
</feature>
<feature type="domain" description="O-antigen ligase-related" evidence="6">
    <location>
        <begin position="250"/>
        <end position="392"/>
    </location>
</feature>
<dbReference type="PANTHER" id="PTHR37422">
    <property type="entry name" value="TEICHURONIC ACID BIOSYNTHESIS PROTEIN TUAE"/>
    <property type="match status" value="1"/>
</dbReference>
<comment type="caution">
    <text evidence="7">The sequence shown here is derived from an EMBL/GenBank/DDBJ whole genome shotgun (WGS) entry which is preliminary data.</text>
</comment>
<dbReference type="PANTHER" id="PTHR37422:SF13">
    <property type="entry name" value="LIPOPOLYSACCHARIDE BIOSYNTHESIS PROTEIN PA4999-RELATED"/>
    <property type="match status" value="1"/>
</dbReference>
<evidence type="ECO:0000256" key="3">
    <source>
        <dbReference type="ARBA" id="ARBA00022989"/>
    </source>
</evidence>
<feature type="transmembrane region" description="Helical" evidence="5">
    <location>
        <begin position="34"/>
        <end position="50"/>
    </location>
</feature>
<feature type="transmembrane region" description="Helical" evidence="5">
    <location>
        <begin position="112"/>
        <end position="132"/>
    </location>
</feature>
<reference evidence="7 8" key="1">
    <citation type="journal article" date="2024" name="Int. J. Syst. Evol. Microbiol.">
        <title>Clostridium omnivorum sp. nov., isolated from anoxic soil under the treatment of reductive soil disinfestation.</title>
        <authorList>
            <person name="Ueki A."/>
            <person name="Tonouchi A."/>
            <person name="Kaku N."/>
            <person name="Honma S."/>
            <person name="Ueki K."/>
        </authorList>
    </citation>
    <scope>NUCLEOTIDE SEQUENCE [LARGE SCALE GENOMIC DNA]</scope>
    <source>
        <strain evidence="7 8">E14</strain>
    </source>
</reference>
<gene>
    <name evidence="7" type="ORF">bsdE14_00870</name>
</gene>
<feature type="transmembrane region" description="Helical" evidence="5">
    <location>
        <begin position="295"/>
        <end position="313"/>
    </location>
</feature>
<evidence type="ECO:0000313" key="8">
    <source>
        <dbReference type="Proteomes" id="UP001208567"/>
    </source>
</evidence>
<feature type="transmembrane region" description="Helical" evidence="5">
    <location>
        <begin position="173"/>
        <end position="195"/>
    </location>
</feature>
<keyword evidence="3 5" id="KW-1133">Transmembrane helix</keyword>
<name>A0ABQ5N0G0_9CLOT</name>
<keyword evidence="2 5" id="KW-0812">Transmembrane</keyword>
<accession>A0ABQ5N0G0</accession>
<keyword evidence="4 5" id="KW-0472">Membrane</keyword>
<dbReference type="RefSeq" id="WP_264847943.1">
    <property type="nucleotide sequence ID" value="NZ_BRXR01000001.1"/>
</dbReference>
<feature type="transmembrane region" description="Helical" evidence="5">
    <location>
        <begin position="247"/>
        <end position="275"/>
    </location>
</feature>
<dbReference type="EMBL" id="BRXR01000001">
    <property type="protein sequence ID" value="GLC28677.1"/>
    <property type="molecule type" value="Genomic_DNA"/>
</dbReference>
<comment type="subcellular location">
    <subcellularLocation>
        <location evidence="1">Membrane</location>
        <topology evidence="1">Multi-pass membrane protein</topology>
    </subcellularLocation>
</comment>
<sequence>MKQNLKSTAIVLLLFLLGISPVYFNYVFNDNIKAVLFVVFLLSFYIISIYEPIDAAIVFILFSFLIKFNFVVYSYIRVNHVLFLVLVLSQIIFKIKRLDIVRKAKIVIKDKYFFLNVILVLIMFVSSTLNSINKWDSYRIIIVFAFAIAVYLFLAIYYLSIDFEKRKFITDKLFIKSSLVFSILGITLLILLKFFNVWDQYFNVIPTGSFIRLHFSEDPNYYASFILPGILISISKFKSLNKFEKAIIPICILAFILTVSFGTFIALGFGILLIFRYKFINFTSIKKYFNKKYMLRFGIPIILLFLLISPFVYKKFSAVIEQKRISSNERMEVWRDSLTMNTKNIKTLLLGVGNDNAKYNTGFYKRTNYPRDMHNSYLQLYAENGILGFAVFTLLVIVAFKKISQNINYDYSYKVVLYSILAAYFFIGLFNVYVVWFTINLIYATYLEEFKRNEVF</sequence>
<evidence type="ECO:0000313" key="7">
    <source>
        <dbReference type="EMBL" id="GLC28677.1"/>
    </source>
</evidence>
<protein>
    <recommendedName>
        <fullName evidence="6">O-antigen ligase-related domain-containing protein</fullName>
    </recommendedName>
</protein>